<evidence type="ECO:0000259" key="2">
    <source>
        <dbReference type="PROSITE" id="PS51819"/>
    </source>
</evidence>
<dbReference type="InterPro" id="IPR029068">
    <property type="entry name" value="Glyas_Bleomycin-R_OHBP_Dase"/>
</dbReference>
<protein>
    <recommendedName>
        <fullName evidence="2">VOC domain-containing protein</fullName>
    </recommendedName>
</protein>
<gene>
    <name evidence="3" type="ORF">ACFPK8_05050</name>
</gene>
<evidence type="ECO:0000256" key="1">
    <source>
        <dbReference type="SAM" id="MobiDB-lite"/>
    </source>
</evidence>
<dbReference type="SUPFAM" id="SSF54593">
    <property type="entry name" value="Glyoxalase/Bleomycin resistance protein/Dihydroxybiphenyl dioxygenase"/>
    <property type="match status" value="2"/>
</dbReference>
<organism evidence="3 4">
    <name type="scientific">Brachybacterium tyrofermentans</name>
    <dbReference type="NCBI Taxonomy" id="47848"/>
    <lineage>
        <taxon>Bacteria</taxon>
        <taxon>Bacillati</taxon>
        <taxon>Actinomycetota</taxon>
        <taxon>Actinomycetes</taxon>
        <taxon>Micrococcales</taxon>
        <taxon>Dermabacteraceae</taxon>
        <taxon>Brachybacterium</taxon>
    </lineage>
</organism>
<dbReference type="EMBL" id="JBHSLN010000016">
    <property type="protein sequence ID" value="MFC5296869.1"/>
    <property type="molecule type" value="Genomic_DNA"/>
</dbReference>
<dbReference type="Gene3D" id="3.10.180.10">
    <property type="entry name" value="2,3-Dihydroxybiphenyl 1,2-Dioxygenase, domain 1"/>
    <property type="match status" value="2"/>
</dbReference>
<dbReference type="InterPro" id="IPR037523">
    <property type="entry name" value="VOC_core"/>
</dbReference>
<evidence type="ECO:0000313" key="3">
    <source>
        <dbReference type="EMBL" id="MFC5296869.1"/>
    </source>
</evidence>
<comment type="caution">
    <text evidence="3">The sequence shown here is derived from an EMBL/GenBank/DDBJ whole genome shotgun (WGS) entry which is preliminary data.</text>
</comment>
<dbReference type="GeneID" id="303295579"/>
<reference evidence="4" key="1">
    <citation type="journal article" date="2019" name="Int. J. Syst. Evol. Microbiol.">
        <title>The Global Catalogue of Microorganisms (GCM) 10K type strain sequencing project: providing services to taxonomists for standard genome sequencing and annotation.</title>
        <authorList>
            <consortium name="The Broad Institute Genomics Platform"/>
            <consortium name="The Broad Institute Genome Sequencing Center for Infectious Disease"/>
            <person name="Wu L."/>
            <person name="Ma J."/>
        </authorList>
    </citation>
    <scope>NUCLEOTIDE SEQUENCE [LARGE SCALE GENOMIC DNA]</scope>
    <source>
        <strain evidence="4">CGMCC 1.16455</strain>
    </source>
</reference>
<dbReference type="Proteomes" id="UP001595937">
    <property type="component" value="Unassembled WGS sequence"/>
</dbReference>
<keyword evidence="4" id="KW-1185">Reference proteome</keyword>
<sequence length="277" mass="28803">MTEHPVPVHRITTDPGALAAFTVFPLRFTADPRALIDFLCTLGMAPLLTSPSDQYAELVAGGGGHAMVHAASTSATLSPARETQLSMVVRSADAAAEQLREAGLEVTVWDEAYGRQGNITGPHGEAIGLNEDQEDHYGYVAHDGAGAGARLSVVAVRASAEGAQRDRDVEFFGALGFVPADAGSPSYRALVNPGSGGIGLHAPAEGESASRPGRDSAHPDLRIPLVHLGFTTTEDLGELAARLTKSGYPARVVEGGAVRSVHVTDPDGQHLEIHPAV</sequence>
<proteinExistence type="predicted"/>
<dbReference type="PROSITE" id="PS51819">
    <property type="entry name" value="VOC"/>
    <property type="match status" value="1"/>
</dbReference>
<evidence type="ECO:0000313" key="4">
    <source>
        <dbReference type="Proteomes" id="UP001595937"/>
    </source>
</evidence>
<accession>A0ABW0FDZ7</accession>
<dbReference type="RefSeq" id="WP_343921896.1">
    <property type="nucleotide sequence ID" value="NZ_BAAAIR010000003.1"/>
</dbReference>
<feature type="region of interest" description="Disordered" evidence="1">
    <location>
        <begin position="198"/>
        <end position="218"/>
    </location>
</feature>
<feature type="domain" description="VOC" evidence="2">
    <location>
        <begin position="148"/>
        <end position="276"/>
    </location>
</feature>
<name>A0ABW0FDZ7_9MICO</name>